<sequence>MYPFVGHDIEAQNETHRRRPDRAGWVRAHGEELVRLSPAGVHPDVAEARLLFECLDLKISAPVPEQENAEYGAFVSRVGRGSVRFRVGKLTPAKVGLFVTVWRRAEDGSTEPLAAEDGIDLLVVTAREGKCFGQFVFPKTVLVEHGIVSVEGRRGKRGFRVYPPWSATGNRQARRSQKWQCEYFLELDGRERVDVHRAQQLYDRVYPTS</sequence>
<reference evidence="1 2" key="1">
    <citation type="submission" date="2020-01" db="EMBL/GenBank/DDBJ databases">
        <title>Genetics and antimicrobial susceptibilities of Nocardia species isolated from the soil; a comparison with species isolated from humans.</title>
        <authorList>
            <person name="Carrasco G."/>
            <person name="Monzon S."/>
            <person name="Sansegundo M."/>
            <person name="Garcia E."/>
            <person name="Garrido N."/>
            <person name="Medina M.J."/>
            <person name="Villalon P."/>
            <person name="Ramirez-Arocha A.C."/>
            <person name="Jimenez P."/>
            <person name="Cuesta I."/>
            <person name="Valdezate S."/>
        </authorList>
    </citation>
    <scope>NUCLEOTIDE SEQUENCE [LARGE SCALE GENOMIC DNA]</scope>
    <source>
        <strain evidence="1 2">CNM20110639</strain>
    </source>
</reference>
<organism evidence="1 2">
    <name type="scientific">Nocardia cyriacigeorgica</name>
    <dbReference type="NCBI Taxonomy" id="135487"/>
    <lineage>
        <taxon>Bacteria</taxon>
        <taxon>Bacillati</taxon>
        <taxon>Actinomycetota</taxon>
        <taxon>Actinomycetes</taxon>
        <taxon>Mycobacteriales</taxon>
        <taxon>Nocardiaceae</taxon>
        <taxon>Nocardia</taxon>
    </lineage>
</organism>
<name>A0A6P1DBC3_9NOCA</name>
<proteinExistence type="predicted"/>
<evidence type="ECO:0000313" key="1">
    <source>
        <dbReference type="EMBL" id="NEW45612.1"/>
    </source>
</evidence>
<dbReference type="Proteomes" id="UP000468928">
    <property type="component" value="Unassembled WGS sequence"/>
</dbReference>
<accession>A0A6P1DBC3</accession>
<dbReference type="EMBL" id="JAAGUZ010000034">
    <property type="protein sequence ID" value="NEW45612.1"/>
    <property type="molecule type" value="Genomic_DNA"/>
</dbReference>
<dbReference type="AlphaFoldDB" id="A0A6P1DBC3"/>
<dbReference type="RefSeq" id="WP_163821852.1">
    <property type="nucleotide sequence ID" value="NZ_JAAGUY010000001.1"/>
</dbReference>
<protein>
    <submittedName>
        <fullName evidence="1">MepB family protein</fullName>
    </submittedName>
</protein>
<dbReference type="InterPro" id="IPR011235">
    <property type="entry name" value="MepB-like"/>
</dbReference>
<evidence type="ECO:0000313" key="2">
    <source>
        <dbReference type="Proteomes" id="UP000468928"/>
    </source>
</evidence>
<comment type="caution">
    <text evidence="1">The sequence shown here is derived from an EMBL/GenBank/DDBJ whole genome shotgun (WGS) entry which is preliminary data.</text>
</comment>
<dbReference type="InterPro" id="IPR038231">
    <property type="entry name" value="MepB-like_sf"/>
</dbReference>
<gene>
    <name evidence="1" type="ORF">GV789_14290</name>
</gene>
<dbReference type="Gene3D" id="3.40.1350.140">
    <property type="entry name" value="MepB-like"/>
    <property type="match status" value="1"/>
</dbReference>
<dbReference type="Pfam" id="PF08877">
    <property type="entry name" value="MepB-like"/>
    <property type="match status" value="1"/>
</dbReference>